<dbReference type="EMBL" id="CR382123">
    <property type="protein sequence ID" value="CAH01865.1"/>
    <property type="molecule type" value="Genomic_DNA"/>
</dbReference>
<dbReference type="eggNOG" id="KOG2166">
    <property type="taxonomic scope" value="Eukaryota"/>
</dbReference>
<dbReference type="Pfam" id="PF00888">
    <property type="entry name" value="Cullin"/>
    <property type="match status" value="1"/>
</dbReference>
<dbReference type="InterPro" id="IPR016158">
    <property type="entry name" value="Cullin_homology"/>
</dbReference>
<dbReference type="InterPro" id="IPR045093">
    <property type="entry name" value="Cullin"/>
</dbReference>
<dbReference type="InterPro" id="IPR036390">
    <property type="entry name" value="WH_DNA-bd_sf"/>
</dbReference>
<proteinExistence type="inferred from homology"/>
<dbReference type="HOGENOM" id="CLU_004747_7_1_1"/>
<dbReference type="Pfam" id="PF10557">
    <property type="entry name" value="Cullin_Nedd8"/>
    <property type="match status" value="1"/>
</dbReference>
<dbReference type="STRING" id="284590.Q6CSS5"/>
<dbReference type="InterPro" id="IPR036317">
    <property type="entry name" value="Cullin_homology_sf"/>
</dbReference>
<evidence type="ECO:0000259" key="4">
    <source>
        <dbReference type="PROSITE" id="PS50069"/>
    </source>
</evidence>
<dbReference type="InterPro" id="IPR001373">
    <property type="entry name" value="Cullin_N"/>
</dbReference>
<reference evidence="5 6" key="1">
    <citation type="journal article" date="2004" name="Nature">
        <title>Genome evolution in yeasts.</title>
        <authorList>
            <consortium name="Genolevures"/>
            <person name="Dujon B."/>
            <person name="Sherman D."/>
            <person name="Fischer G."/>
            <person name="Durrens P."/>
            <person name="Casaregola S."/>
            <person name="Lafontaine I."/>
            <person name="de Montigny J."/>
            <person name="Marck C."/>
            <person name="Neuveglise C."/>
            <person name="Talla E."/>
            <person name="Goffard N."/>
            <person name="Frangeul L."/>
            <person name="Aigle M."/>
            <person name="Anthouard V."/>
            <person name="Babour A."/>
            <person name="Barbe V."/>
            <person name="Barnay S."/>
            <person name="Blanchin S."/>
            <person name="Beckerich J.M."/>
            <person name="Beyne E."/>
            <person name="Bleykasten C."/>
            <person name="Boisrame A."/>
            <person name="Boyer J."/>
            <person name="Cattolico L."/>
            <person name="Confanioleri F."/>
            <person name="de Daruvar A."/>
            <person name="Despons L."/>
            <person name="Fabre E."/>
            <person name="Fairhead C."/>
            <person name="Ferry-Dumazet H."/>
            <person name="Groppi A."/>
            <person name="Hantraye F."/>
            <person name="Hennequin C."/>
            <person name="Jauniaux N."/>
            <person name="Joyet P."/>
            <person name="Kachouri R."/>
            <person name="Kerrest A."/>
            <person name="Koszul R."/>
            <person name="Lemaire M."/>
            <person name="Lesur I."/>
            <person name="Ma L."/>
            <person name="Muller H."/>
            <person name="Nicaud J.M."/>
            <person name="Nikolski M."/>
            <person name="Oztas S."/>
            <person name="Ozier-Kalogeropoulos O."/>
            <person name="Pellenz S."/>
            <person name="Potier S."/>
            <person name="Richard G.F."/>
            <person name="Straub M.L."/>
            <person name="Suleau A."/>
            <person name="Swennene D."/>
            <person name="Tekaia F."/>
            <person name="Wesolowski-Louvel M."/>
            <person name="Westhof E."/>
            <person name="Wirth B."/>
            <person name="Zeniou-Meyer M."/>
            <person name="Zivanovic I."/>
            <person name="Bolotin-Fukuhara M."/>
            <person name="Thierry A."/>
            <person name="Bouchier C."/>
            <person name="Caudron B."/>
            <person name="Scarpelli C."/>
            <person name="Gaillardin C."/>
            <person name="Weissenbach J."/>
            <person name="Wincker P."/>
            <person name="Souciet J.L."/>
        </authorList>
    </citation>
    <scope>NUCLEOTIDE SEQUENCE [LARGE SCALE GENOMIC DNA]</scope>
    <source>
        <strain evidence="6">ATCC 8585 / CBS 2359 / DSM 70799 / NBRC 1267 / NRRL Y-1140 / WM37</strain>
    </source>
</reference>
<dbReference type="GO" id="GO:0006511">
    <property type="term" value="P:ubiquitin-dependent protein catabolic process"/>
    <property type="evidence" value="ECO:0007669"/>
    <property type="project" value="InterPro"/>
</dbReference>
<dbReference type="SUPFAM" id="SSF46785">
    <property type="entry name" value="Winged helix' DNA-binding domain"/>
    <property type="match status" value="1"/>
</dbReference>
<dbReference type="SUPFAM" id="SSF75632">
    <property type="entry name" value="Cullin homology domain"/>
    <property type="match status" value="1"/>
</dbReference>
<dbReference type="KEGG" id="kla:KLLA0_C18282g"/>
<comment type="similarity">
    <text evidence="1 2 3">Belongs to the cullin family.</text>
</comment>
<dbReference type="OMA" id="MFKDMTI"/>
<dbReference type="Gene3D" id="1.10.10.10">
    <property type="entry name" value="Winged helix-like DNA-binding domain superfamily/Winged helix DNA-binding domain"/>
    <property type="match status" value="1"/>
</dbReference>
<dbReference type="SUPFAM" id="SSF74788">
    <property type="entry name" value="Cullin repeat-like"/>
    <property type="match status" value="1"/>
</dbReference>
<dbReference type="FunCoup" id="Q6CSS5">
    <property type="interactions" value="847"/>
</dbReference>
<dbReference type="InterPro" id="IPR036388">
    <property type="entry name" value="WH-like_DNA-bd_sf"/>
</dbReference>
<dbReference type="Proteomes" id="UP000000598">
    <property type="component" value="Chromosome C"/>
</dbReference>
<dbReference type="Pfam" id="PF26557">
    <property type="entry name" value="Cullin_AB"/>
    <property type="match status" value="1"/>
</dbReference>
<dbReference type="AlphaFoldDB" id="Q6CSS5"/>
<protein>
    <submittedName>
        <fullName evidence="5">KLLA0C18282p</fullName>
    </submittedName>
</protein>
<evidence type="ECO:0000256" key="3">
    <source>
        <dbReference type="RuleBase" id="RU003829"/>
    </source>
</evidence>
<keyword evidence="6" id="KW-1185">Reference proteome</keyword>
<organism evidence="5 6">
    <name type="scientific">Kluyveromyces lactis (strain ATCC 8585 / CBS 2359 / DSM 70799 / NBRC 1267 / NRRL Y-1140 / WM37)</name>
    <name type="common">Yeast</name>
    <name type="synonym">Candida sphaerica</name>
    <dbReference type="NCBI Taxonomy" id="284590"/>
    <lineage>
        <taxon>Eukaryota</taxon>
        <taxon>Fungi</taxon>
        <taxon>Dikarya</taxon>
        <taxon>Ascomycota</taxon>
        <taxon>Saccharomycotina</taxon>
        <taxon>Saccharomycetes</taxon>
        <taxon>Saccharomycetales</taxon>
        <taxon>Saccharomycetaceae</taxon>
        <taxon>Kluyveromyces</taxon>
    </lineage>
</organism>
<dbReference type="GO" id="GO:0031625">
    <property type="term" value="F:ubiquitin protein ligase binding"/>
    <property type="evidence" value="ECO:0007669"/>
    <property type="project" value="InterPro"/>
</dbReference>
<gene>
    <name evidence="5" type="ORF">KLLA0_C18282g</name>
</gene>
<dbReference type="InParanoid" id="Q6CSS5"/>
<dbReference type="InterPro" id="IPR059120">
    <property type="entry name" value="Cullin-like_AB"/>
</dbReference>
<dbReference type="PaxDb" id="284590-Q6CSS5"/>
<dbReference type="InterPro" id="IPR016159">
    <property type="entry name" value="Cullin_repeat-like_dom_sf"/>
</dbReference>
<evidence type="ECO:0000256" key="1">
    <source>
        <dbReference type="ARBA" id="ARBA00006019"/>
    </source>
</evidence>
<dbReference type="SMART" id="SM00884">
    <property type="entry name" value="Cullin_Nedd8"/>
    <property type="match status" value="1"/>
</dbReference>
<dbReference type="Gene3D" id="3.30.230.130">
    <property type="entry name" value="Cullin, Chain C, Domain 2"/>
    <property type="match status" value="1"/>
</dbReference>
<sequence length="735" mass="84831">MSHFLTMPSVKPIISNRRYSRKTEGLDEQWAILQNGIDKIFDGKVTELSFEKLYTTVYGLVLTKNGPQLHERLSRQLSDHFGKVRTSFDGITRAEALNLLNQVWEKQKVYLSQISDVFIYMDSVYSKRENKPDVMSLGSRLFLKEVVEHVSGTLKSSLVDEINQARESAAQYSGFDILKNAIAVLNSLELKEGMSSVFLMEFEPFLLDSTEAYYKNLHSQLIAEQDETRWKDFNTLLELLNTENKICCNIFEDQDTILKLHNIAERVLVTDNIQEIAIYNVAKIVNSDKNDVLSRLLAISSSQKDKNVIFDQLSQFIVKEITSIEIDTSAKKKSVAAVAWIQELIKLKDKYQELGSHLNSAQAAGFKCINEAFGKAFSQIKIFPEFLSLYFDNYLKSEPSAMDSNIRKCVQFFKLFKDKDAFEIIYRQQLSRRLLQQRSNVLREQELIFLLQEDVGTSYTSKLRGMLRDLHSSNTFMQKNGKLSKTRDISVNVLTNMFWPLQGSDMNRDVIVPDSFAAIRNEYENRYAKTHSGRLLEWNYHLSTVEIAYQFRNSYHELSMPMFSGIIFMLFKEHESLTFDEIVELTNLPQQEVRKNLISMSVAPKTKILQKSPPGKSISNTDMFSINQGFTAPQRKVKVLMVLMNTRPNATNDSTRSSVEKKLLDSRLSVINAAVTRIMKQDRKLYHSELQDKVALSIPLFEMSPSLFKMSLEYLLNNEYIQRDFDNTTMYHYLP</sequence>
<dbReference type="SMART" id="SM00182">
    <property type="entry name" value="CULLIN"/>
    <property type="match status" value="1"/>
</dbReference>
<evidence type="ECO:0000256" key="2">
    <source>
        <dbReference type="PROSITE-ProRule" id="PRU00330"/>
    </source>
</evidence>
<evidence type="ECO:0000313" key="5">
    <source>
        <dbReference type="EMBL" id="CAH01865.1"/>
    </source>
</evidence>
<evidence type="ECO:0000313" key="6">
    <source>
        <dbReference type="Proteomes" id="UP000000598"/>
    </source>
</evidence>
<name>Q6CSS5_KLULA</name>
<dbReference type="PROSITE" id="PS50069">
    <property type="entry name" value="CULLIN_2"/>
    <property type="match status" value="1"/>
</dbReference>
<accession>Q6CSS5</accession>
<dbReference type="InterPro" id="IPR019559">
    <property type="entry name" value="Cullin_neddylation_domain"/>
</dbReference>
<dbReference type="PANTHER" id="PTHR11932">
    <property type="entry name" value="CULLIN"/>
    <property type="match status" value="1"/>
</dbReference>
<dbReference type="Gene3D" id="1.20.1310.10">
    <property type="entry name" value="Cullin Repeats"/>
    <property type="match status" value="3"/>
</dbReference>
<feature type="domain" description="Cullin family profile" evidence="4">
    <location>
        <begin position="382"/>
        <end position="601"/>
    </location>
</feature>